<dbReference type="AlphaFoldDB" id="A0A9N9YNH8"/>
<keyword evidence="4" id="KW-1185">Reference proteome</keyword>
<name>A0A9N9YNH8_9HYPO</name>
<reference evidence="3" key="1">
    <citation type="submission" date="2021-10" db="EMBL/GenBank/DDBJ databases">
        <authorList>
            <person name="Piombo E."/>
        </authorList>
    </citation>
    <scope>NUCLEOTIDE SEQUENCE</scope>
</reference>
<proteinExistence type="predicted"/>
<evidence type="ECO:0000256" key="1">
    <source>
        <dbReference type="SAM" id="Coils"/>
    </source>
</evidence>
<gene>
    <name evidence="3" type="ORF">CRHIZ90672A_00005086</name>
</gene>
<dbReference type="Proteomes" id="UP000696573">
    <property type="component" value="Unassembled WGS sequence"/>
</dbReference>
<feature type="coiled-coil region" evidence="1">
    <location>
        <begin position="80"/>
        <end position="125"/>
    </location>
</feature>
<organism evidence="3 4">
    <name type="scientific">Clonostachys rhizophaga</name>
    <dbReference type="NCBI Taxonomy" id="160324"/>
    <lineage>
        <taxon>Eukaryota</taxon>
        <taxon>Fungi</taxon>
        <taxon>Dikarya</taxon>
        <taxon>Ascomycota</taxon>
        <taxon>Pezizomycotina</taxon>
        <taxon>Sordariomycetes</taxon>
        <taxon>Hypocreomycetidae</taxon>
        <taxon>Hypocreales</taxon>
        <taxon>Bionectriaceae</taxon>
        <taxon>Clonostachys</taxon>
    </lineage>
</organism>
<evidence type="ECO:0000313" key="4">
    <source>
        <dbReference type="Proteomes" id="UP000696573"/>
    </source>
</evidence>
<protein>
    <submittedName>
        <fullName evidence="3">Uncharacterized protein</fullName>
    </submittedName>
</protein>
<keyword evidence="1" id="KW-0175">Coiled coil</keyword>
<evidence type="ECO:0000313" key="3">
    <source>
        <dbReference type="EMBL" id="CAH0024941.1"/>
    </source>
</evidence>
<sequence>MSVEMYMNHPSNRIEGPYQELPEEEHSPGLWGGSWTQQGQAPARLQEIHESDVSSEYSGSEGAEPPHDFHEIRTNNYNSMESLNKTYKQQDETALEYQRKARDLLRRAQQKLEMIAYELRNHRKDKPENAAVVEASA</sequence>
<dbReference type="EMBL" id="CABFNQ020000702">
    <property type="protein sequence ID" value="CAH0024941.1"/>
    <property type="molecule type" value="Genomic_DNA"/>
</dbReference>
<dbReference type="OrthoDB" id="5131249at2759"/>
<evidence type="ECO:0000256" key="2">
    <source>
        <dbReference type="SAM" id="MobiDB-lite"/>
    </source>
</evidence>
<accession>A0A9N9YNH8</accession>
<comment type="caution">
    <text evidence="3">The sequence shown here is derived from an EMBL/GenBank/DDBJ whole genome shotgun (WGS) entry which is preliminary data.</text>
</comment>
<feature type="region of interest" description="Disordered" evidence="2">
    <location>
        <begin position="1"/>
        <end position="71"/>
    </location>
</feature>